<dbReference type="CDD" id="cd04731">
    <property type="entry name" value="HisF"/>
    <property type="match status" value="1"/>
</dbReference>
<evidence type="ECO:0000256" key="8">
    <source>
        <dbReference type="ARBA" id="ARBA00025475"/>
    </source>
</evidence>
<dbReference type="InterPro" id="IPR006062">
    <property type="entry name" value="His_biosynth"/>
</dbReference>
<gene>
    <name evidence="12" type="primary">hisF</name>
    <name evidence="12" type="ORF">I5M27_01890</name>
</gene>
<comment type="catalytic activity">
    <reaction evidence="10">
        <text>5-[(5-phospho-1-deoxy-D-ribulos-1-ylimino)methylamino]-1-(5-phospho-beta-D-ribosyl)imidazole-4-carboxamide + L-glutamine = D-erythro-1-(imidazol-4-yl)glycerol 3-phosphate + 5-amino-1-(5-phospho-beta-D-ribosyl)imidazole-4-carboxamide + L-glutamate + H(+)</text>
        <dbReference type="Rhea" id="RHEA:24793"/>
        <dbReference type="ChEBI" id="CHEBI:15378"/>
        <dbReference type="ChEBI" id="CHEBI:29985"/>
        <dbReference type="ChEBI" id="CHEBI:58278"/>
        <dbReference type="ChEBI" id="CHEBI:58359"/>
        <dbReference type="ChEBI" id="CHEBI:58475"/>
        <dbReference type="ChEBI" id="CHEBI:58525"/>
        <dbReference type="EC" id="4.3.2.10"/>
    </reaction>
</comment>
<sequence length="250" mass="27663">MVIKRLIPCLLYDGKYLVKTVNFKNPQYIGDPINAIKIFNDKEVDELVFLDIFATKQKRSPDIAKISQFTSECFMPFAYGGGITTFDDCKKLFHAGVEKVIVNSLLFTNPNEVKKVVDVYGSQAVVASIDVKKGLFKGYGVHSHVGTKVNKSIEELILFVQNELKVGEIMLTSVDNEGSWKGFDAKLIQNIHSLIKVPLIASGGAGTIEDIRKVLYELNADAAAIGSMAVYQKKGMGVLINFPKRENIIL</sequence>
<accession>A0ABS1BX52</accession>
<protein>
    <recommendedName>
        <fullName evidence="4">imidazole glycerol-phosphate synthase</fullName>
        <ecNumber evidence="4">4.3.2.10</ecNumber>
    </recommendedName>
    <alternativeName>
        <fullName evidence="9">IGP synthase cyclase subunit</fullName>
    </alternativeName>
</protein>
<evidence type="ECO:0000256" key="6">
    <source>
        <dbReference type="ARBA" id="ARBA00023102"/>
    </source>
</evidence>
<evidence type="ECO:0000313" key="13">
    <source>
        <dbReference type="Proteomes" id="UP000644147"/>
    </source>
</evidence>
<comment type="caution">
    <text evidence="12">The sequence shown here is derived from an EMBL/GenBank/DDBJ whole genome shotgun (WGS) entry which is preliminary data.</text>
</comment>
<reference evidence="12 13" key="1">
    <citation type="submission" date="2020-12" db="EMBL/GenBank/DDBJ databases">
        <title>Bacterial novel species Adhaeribacter sp. BT258 isolated from soil.</title>
        <authorList>
            <person name="Jung H.-Y."/>
        </authorList>
    </citation>
    <scope>NUCLEOTIDE SEQUENCE [LARGE SCALE GENOMIC DNA]</scope>
    <source>
        <strain evidence="12 13">BT258</strain>
    </source>
</reference>
<evidence type="ECO:0000256" key="4">
    <source>
        <dbReference type="ARBA" id="ARBA00012809"/>
    </source>
</evidence>
<dbReference type="GO" id="GO:0016829">
    <property type="term" value="F:lyase activity"/>
    <property type="evidence" value="ECO:0007669"/>
    <property type="project" value="UniProtKB-KW"/>
</dbReference>
<dbReference type="InterPro" id="IPR004651">
    <property type="entry name" value="HisF"/>
</dbReference>
<evidence type="ECO:0000256" key="11">
    <source>
        <dbReference type="RuleBase" id="RU003657"/>
    </source>
</evidence>
<evidence type="ECO:0000256" key="1">
    <source>
        <dbReference type="ARBA" id="ARBA00005091"/>
    </source>
</evidence>
<keyword evidence="5 11" id="KW-0028">Amino-acid biosynthesis</keyword>
<evidence type="ECO:0000256" key="5">
    <source>
        <dbReference type="ARBA" id="ARBA00022605"/>
    </source>
</evidence>
<dbReference type="PANTHER" id="PTHR21235">
    <property type="entry name" value="IMIDAZOLE GLYCEROL PHOSPHATE SYNTHASE SUBUNIT HISF/H IGP SYNTHASE SUBUNIT HISF/H"/>
    <property type="match status" value="1"/>
</dbReference>
<dbReference type="Pfam" id="PF00977">
    <property type="entry name" value="His_biosynth"/>
    <property type="match status" value="1"/>
</dbReference>
<evidence type="ECO:0000256" key="9">
    <source>
        <dbReference type="ARBA" id="ARBA00030264"/>
    </source>
</evidence>
<dbReference type="InterPro" id="IPR050064">
    <property type="entry name" value="IGPS_HisA/HisF"/>
</dbReference>
<dbReference type="EMBL" id="JAEHFX010000001">
    <property type="protein sequence ID" value="MBK0401716.1"/>
    <property type="molecule type" value="Genomic_DNA"/>
</dbReference>
<proteinExistence type="inferred from homology"/>
<organism evidence="12 13">
    <name type="scientific">Adhaeribacter terrigena</name>
    <dbReference type="NCBI Taxonomy" id="2793070"/>
    <lineage>
        <taxon>Bacteria</taxon>
        <taxon>Pseudomonadati</taxon>
        <taxon>Bacteroidota</taxon>
        <taxon>Cytophagia</taxon>
        <taxon>Cytophagales</taxon>
        <taxon>Hymenobacteraceae</taxon>
        <taxon>Adhaeribacter</taxon>
    </lineage>
</organism>
<keyword evidence="7 12" id="KW-0456">Lyase</keyword>
<evidence type="ECO:0000256" key="3">
    <source>
        <dbReference type="ARBA" id="ARBA00011152"/>
    </source>
</evidence>
<dbReference type="Gene3D" id="3.20.20.70">
    <property type="entry name" value="Aldolase class I"/>
    <property type="match status" value="1"/>
</dbReference>
<keyword evidence="13" id="KW-1185">Reference proteome</keyword>
<dbReference type="SUPFAM" id="SSF51366">
    <property type="entry name" value="Ribulose-phoshate binding barrel"/>
    <property type="match status" value="1"/>
</dbReference>
<name>A0ABS1BX52_9BACT</name>
<comment type="similarity">
    <text evidence="2 11">Belongs to the HisA/HisF family.</text>
</comment>
<dbReference type="RefSeq" id="WP_200504332.1">
    <property type="nucleotide sequence ID" value="NZ_JAEHFX010000001.1"/>
</dbReference>
<dbReference type="InterPro" id="IPR013785">
    <property type="entry name" value="Aldolase_TIM"/>
</dbReference>
<dbReference type="InterPro" id="IPR011060">
    <property type="entry name" value="RibuloseP-bd_barrel"/>
</dbReference>
<comment type="subunit">
    <text evidence="3">Heterodimer of HisH and HisF.</text>
</comment>
<evidence type="ECO:0000313" key="12">
    <source>
        <dbReference type="EMBL" id="MBK0401716.1"/>
    </source>
</evidence>
<dbReference type="Proteomes" id="UP000644147">
    <property type="component" value="Unassembled WGS sequence"/>
</dbReference>
<evidence type="ECO:0000256" key="10">
    <source>
        <dbReference type="ARBA" id="ARBA00047838"/>
    </source>
</evidence>
<dbReference type="PANTHER" id="PTHR21235:SF2">
    <property type="entry name" value="IMIDAZOLE GLYCEROL PHOSPHATE SYNTHASE HISHF"/>
    <property type="match status" value="1"/>
</dbReference>
<dbReference type="EC" id="4.3.2.10" evidence="4"/>
<keyword evidence="6 11" id="KW-0368">Histidine biosynthesis</keyword>
<comment type="pathway">
    <text evidence="1">Amino-acid biosynthesis; L-histidine biosynthesis; L-histidine from 5-phospho-alpha-D-ribose 1-diphosphate: step 5/9.</text>
</comment>
<evidence type="ECO:0000256" key="7">
    <source>
        <dbReference type="ARBA" id="ARBA00023239"/>
    </source>
</evidence>
<comment type="function">
    <text evidence="8">IGPS catalyzes the conversion of PRFAR and glutamine to IGP, AICAR and glutamate. The HisF subunit catalyzes the cyclization activity that produces IGP and AICAR from PRFAR using the ammonia provided by the HisH subunit.</text>
</comment>
<evidence type="ECO:0000256" key="2">
    <source>
        <dbReference type="ARBA" id="ARBA00009667"/>
    </source>
</evidence>